<feature type="compositionally biased region" description="Acidic residues" evidence="1">
    <location>
        <begin position="124"/>
        <end position="142"/>
    </location>
</feature>
<sequence>MEWLSAKEFKAFWRKLVKSGWKARRPRDLSVDYTYVKPGVTGKLNDAERGENYFVELTNLYCIEYPTQVAEIAENPSDDEEEEAKRDEGSADDVAVFDTENFMEALRSEQLFGPVPADDVNVCTDDDQGADDDDDDAEDDGDALGVPAAPLEYESEVESDSDFEDDSDAFAQDDDAMRGLRWRVFDQNKSGKSVSYRIL</sequence>
<feature type="compositionally biased region" description="Acidic residues" evidence="1">
    <location>
        <begin position="153"/>
        <end position="172"/>
    </location>
</feature>
<organism evidence="2 3">
    <name type="scientific">Phytophthora nicotianae</name>
    <name type="common">Potato buckeye rot agent</name>
    <name type="synonym">Phytophthora parasitica</name>
    <dbReference type="NCBI Taxonomy" id="4792"/>
    <lineage>
        <taxon>Eukaryota</taxon>
        <taxon>Sar</taxon>
        <taxon>Stramenopiles</taxon>
        <taxon>Oomycota</taxon>
        <taxon>Peronosporomycetes</taxon>
        <taxon>Peronosporales</taxon>
        <taxon>Peronosporaceae</taxon>
        <taxon>Phytophthora</taxon>
    </lineage>
</organism>
<comment type="caution">
    <text evidence="2">The sequence shown here is derived from an EMBL/GenBank/DDBJ whole genome shotgun (WGS) entry which is preliminary data.</text>
</comment>
<name>A0A0W8CN55_PHYNI</name>
<dbReference type="EMBL" id="LNFO01002465">
    <property type="protein sequence ID" value="KUF85623.1"/>
    <property type="molecule type" value="Genomic_DNA"/>
</dbReference>
<dbReference type="AlphaFoldDB" id="A0A0W8CN55"/>
<evidence type="ECO:0000256" key="1">
    <source>
        <dbReference type="SAM" id="MobiDB-lite"/>
    </source>
</evidence>
<reference evidence="2 3" key="1">
    <citation type="submission" date="2015-11" db="EMBL/GenBank/DDBJ databases">
        <title>Genomes and virulence difference between two physiological races of Phytophthora nicotianae.</title>
        <authorList>
            <person name="Liu H."/>
            <person name="Ma X."/>
            <person name="Yu H."/>
            <person name="Fang D."/>
            <person name="Li Y."/>
            <person name="Wang X."/>
            <person name="Wang W."/>
            <person name="Dong Y."/>
            <person name="Xiao B."/>
        </authorList>
    </citation>
    <scope>NUCLEOTIDE SEQUENCE [LARGE SCALE GENOMIC DNA]</scope>
    <source>
        <strain evidence="3">race 0</strain>
    </source>
</reference>
<feature type="region of interest" description="Disordered" evidence="1">
    <location>
        <begin position="115"/>
        <end position="172"/>
    </location>
</feature>
<gene>
    <name evidence="2" type="ORF">AM587_10002377</name>
</gene>
<protein>
    <submittedName>
        <fullName evidence="2">Uncharacterized protein</fullName>
    </submittedName>
</protein>
<dbReference type="Proteomes" id="UP000052943">
    <property type="component" value="Unassembled WGS sequence"/>
</dbReference>
<feature type="region of interest" description="Disordered" evidence="1">
    <location>
        <begin position="74"/>
        <end position="94"/>
    </location>
</feature>
<accession>A0A0W8CN55</accession>
<evidence type="ECO:0000313" key="3">
    <source>
        <dbReference type="Proteomes" id="UP000052943"/>
    </source>
</evidence>
<evidence type="ECO:0000313" key="2">
    <source>
        <dbReference type="EMBL" id="KUF85623.1"/>
    </source>
</evidence>
<proteinExistence type="predicted"/>